<feature type="signal peptide" evidence="1">
    <location>
        <begin position="1"/>
        <end position="24"/>
    </location>
</feature>
<evidence type="ECO:0000313" key="3">
    <source>
        <dbReference type="Proteomes" id="UP000615755"/>
    </source>
</evidence>
<protein>
    <submittedName>
        <fullName evidence="2">Uncharacterized protein</fullName>
    </submittedName>
</protein>
<keyword evidence="1" id="KW-0732">Signal</keyword>
<evidence type="ECO:0000313" key="2">
    <source>
        <dbReference type="EMBL" id="MBE0366663.1"/>
    </source>
</evidence>
<proteinExistence type="predicted"/>
<comment type="caution">
    <text evidence="2">The sequence shown here is derived from an EMBL/GenBank/DDBJ whole genome shotgun (WGS) entry which is preliminary data.</text>
</comment>
<feature type="chain" id="PRO_5045441219" evidence="1">
    <location>
        <begin position="25"/>
        <end position="198"/>
    </location>
</feature>
<accession>A0ABR9EA42</accession>
<keyword evidence="3" id="KW-1185">Reference proteome</keyword>
<gene>
    <name evidence="2" type="ORF">PAUR_a3711</name>
</gene>
<reference evidence="2 3" key="1">
    <citation type="submission" date="2015-03" db="EMBL/GenBank/DDBJ databases">
        <title>Genome sequence of Pseudoalteromonas aurantia.</title>
        <authorList>
            <person name="Xie B.-B."/>
            <person name="Rong J.-C."/>
            <person name="Qin Q.-L."/>
            <person name="Zhang Y.-Z."/>
        </authorList>
    </citation>
    <scope>NUCLEOTIDE SEQUENCE [LARGE SCALE GENOMIC DNA]</scope>
    <source>
        <strain evidence="2 3">208</strain>
    </source>
</reference>
<dbReference type="Proteomes" id="UP000615755">
    <property type="component" value="Unassembled WGS sequence"/>
</dbReference>
<sequence length="198" mass="21300">MTKQSIITLLFSGLSLVGSAPTFASSIPADVLSAYQQGLSGDQEKNQAAFNALTKINEASPNPVVLALLGSSETTQARYTNKPWQKMKFAEKGIAKLSKAIKQAKDLPYLQHARVNVTAGCTFSQLPKMMNRAEHGRYLLNQVMEQKSQFGSLEPTLQASAYRCASIAAKKLDDAKGAEQFMALAQSVVGQSTAGIKD</sequence>
<dbReference type="RefSeq" id="WP_192506176.1">
    <property type="nucleotide sequence ID" value="NZ_AQGV01000010.1"/>
</dbReference>
<organism evidence="2 3">
    <name type="scientific">Pseudoalteromonas aurantia 208</name>
    <dbReference type="NCBI Taxonomy" id="1314867"/>
    <lineage>
        <taxon>Bacteria</taxon>
        <taxon>Pseudomonadati</taxon>
        <taxon>Pseudomonadota</taxon>
        <taxon>Gammaproteobacteria</taxon>
        <taxon>Alteromonadales</taxon>
        <taxon>Pseudoalteromonadaceae</taxon>
        <taxon>Pseudoalteromonas</taxon>
    </lineage>
</organism>
<name>A0ABR9EA42_9GAMM</name>
<evidence type="ECO:0000256" key="1">
    <source>
        <dbReference type="SAM" id="SignalP"/>
    </source>
</evidence>
<dbReference type="EMBL" id="AQGV01000010">
    <property type="protein sequence ID" value="MBE0366663.1"/>
    <property type="molecule type" value="Genomic_DNA"/>
</dbReference>